<evidence type="ECO:0000256" key="1">
    <source>
        <dbReference type="SAM" id="MobiDB-lite"/>
    </source>
</evidence>
<evidence type="ECO:0000313" key="2">
    <source>
        <dbReference type="EMBL" id="EKJ76100.1"/>
    </source>
</evidence>
<dbReference type="GeneID" id="20362351"/>
<feature type="compositionally biased region" description="Basic and acidic residues" evidence="1">
    <location>
        <begin position="24"/>
        <end position="60"/>
    </location>
</feature>
<dbReference type="Proteomes" id="UP000007978">
    <property type="component" value="Chromosome 2"/>
</dbReference>
<evidence type="ECO:0000313" key="3">
    <source>
        <dbReference type="Proteomes" id="UP000007978"/>
    </source>
</evidence>
<accession>K3W1L3</accession>
<dbReference type="RefSeq" id="XP_009255126.1">
    <property type="nucleotide sequence ID" value="XM_009256851.1"/>
</dbReference>
<sequence>MPSGVSSHIFALQSQIIIPVLSLSEKKHPAESEGEDNFRSEEERDKAGDVESKGGAEIDNKTSGNGKVIMEMGEDDSTWADVLDEDEHEIQGTDITIDGEEIQYVIN</sequence>
<reference evidence="2 3" key="1">
    <citation type="journal article" date="2012" name="PLoS Pathog.">
        <title>Comparative pathogenomics reveals horizontally acquired novel virulence genes in fungi infecting cereal hosts.</title>
        <authorList>
            <person name="Gardiner D.M."/>
            <person name="McDonald M.C."/>
            <person name="Covarelli L."/>
            <person name="Solomon P.S."/>
            <person name="Rusu A.G."/>
            <person name="Marshall M."/>
            <person name="Kazan K."/>
            <person name="Chakraborty S."/>
            <person name="McDonald B.A."/>
            <person name="Manners J.M."/>
        </authorList>
    </citation>
    <scope>NUCLEOTIDE SEQUENCE [LARGE SCALE GENOMIC DNA]</scope>
    <source>
        <strain evidence="2 3">CS3096</strain>
    </source>
</reference>
<dbReference type="OrthoDB" id="5428623at2759"/>
<dbReference type="AlphaFoldDB" id="K3W1L3"/>
<name>K3W1L3_FUSPC</name>
<keyword evidence="3" id="KW-1185">Reference proteome</keyword>
<dbReference type="EMBL" id="AFNW01000078">
    <property type="protein sequence ID" value="EKJ76100.1"/>
    <property type="molecule type" value="Genomic_DNA"/>
</dbReference>
<protein>
    <submittedName>
        <fullName evidence="2">Uncharacterized protein</fullName>
    </submittedName>
</protein>
<proteinExistence type="predicted"/>
<gene>
    <name evidence="2" type="ORF">FPSE_03732</name>
</gene>
<dbReference type="KEGG" id="fpu:FPSE_03732"/>
<organism evidence="2 3">
    <name type="scientific">Fusarium pseudograminearum (strain CS3096)</name>
    <name type="common">Wheat and barley crown-rot fungus</name>
    <dbReference type="NCBI Taxonomy" id="1028729"/>
    <lineage>
        <taxon>Eukaryota</taxon>
        <taxon>Fungi</taxon>
        <taxon>Dikarya</taxon>
        <taxon>Ascomycota</taxon>
        <taxon>Pezizomycotina</taxon>
        <taxon>Sordariomycetes</taxon>
        <taxon>Hypocreomycetidae</taxon>
        <taxon>Hypocreales</taxon>
        <taxon>Nectriaceae</taxon>
        <taxon>Fusarium</taxon>
    </lineage>
</organism>
<comment type="caution">
    <text evidence="2">The sequence shown here is derived from an EMBL/GenBank/DDBJ whole genome shotgun (WGS) entry which is preliminary data.</text>
</comment>
<dbReference type="HOGENOM" id="CLU_2210196_0_0_1"/>
<feature type="region of interest" description="Disordered" evidence="1">
    <location>
        <begin position="22"/>
        <end position="69"/>
    </location>
</feature>